<organism evidence="10 11">
    <name type="scientific">Thauera mechernichensis</name>
    <dbReference type="NCBI Taxonomy" id="82788"/>
    <lineage>
        <taxon>Bacteria</taxon>
        <taxon>Pseudomonadati</taxon>
        <taxon>Pseudomonadota</taxon>
        <taxon>Betaproteobacteria</taxon>
        <taxon>Rhodocyclales</taxon>
        <taxon>Zoogloeaceae</taxon>
        <taxon>Thauera</taxon>
    </lineage>
</organism>
<keyword evidence="6 9" id="KW-1133">Transmembrane helix</keyword>
<evidence type="ECO:0000256" key="8">
    <source>
        <dbReference type="SAM" id="MobiDB-lite"/>
    </source>
</evidence>
<keyword evidence="11" id="KW-1185">Reference proteome</keyword>
<feature type="transmembrane region" description="Helical" evidence="9">
    <location>
        <begin position="62"/>
        <end position="82"/>
    </location>
</feature>
<comment type="similarity">
    <text evidence="2">Belongs to the CPA3 antiporters (TC 2.A.63) subunit F family.</text>
</comment>
<accession>A0ABW3WHG9</accession>
<evidence type="ECO:0000256" key="5">
    <source>
        <dbReference type="ARBA" id="ARBA00022692"/>
    </source>
</evidence>
<keyword evidence="7 9" id="KW-0472">Membrane</keyword>
<evidence type="ECO:0000256" key="4">
    <source>
        <dbReference type="ARBA" id="ARBA00022475"/>
    </source>
</evidence>
<evidence type="ECO:0000256" key="7">
    <source>
        <dbReference type="ARBA" id="ARBA00023136"/>
    </source>
</evidence>
<evidence type="ECO:0000313" key="10">
    <source>
        <dbReference type="EMBL" id="MFD1264198.1"/>
    </source>
</evidence>
<comment type="subcellular location">
    <subcellularLocation>
        <location evidence="1">Cell membrane</location>
        <topology evidence="1">Multi-pass membrane protein</topology>
    </subcellularLocation>
</comment>
<dbReference type="Pfam" id="PF04066">
    <property type="entry name" value="MrpF_PhaF"/>
    <property type="match status" value="1"/>
</dbReference>
<feature type="region of interest" description="Disordered" evidence="8">
    <location>
        <begin position="85"/>
        <end position="119"/>
    </location>
</feature>
<sequence length="119" mass="12511">MDTLLEAFSLLLLLSLVLGLLRVWKGPGFADRMLAAQLLGTTGVAMLVLLADPLGLAALRDVALVLALLAVLAVLAFVARVWDPDEQVPDGSENPSDTRTEAAPAQPQRAAGTVGRRRG</sequence>
<evidence type="ECO:0000256" key="2">
    <source>
        <dbReference type="ARBA" id="ARBA00009212"/>
    </source>
</evidence>
<reference evidence="11" key="1">
    <citation type="journal article" date="2019" name="Int. J. Syst. Evol. Microbiol.">
        <title>The Global Catalogue of Microorganisms (GCM) 10K type strain sequencing project: providing services to taxonomists for standard genome sequencing and annotation.</title>
        <authorList>
            <consortium name="The Broad Institute Genomics Platform"/>
            <consortium name="The Broad Institute Genome Sequencing Center for Infectious Disease"/>
            <person name="Wu L."/>
            <person name="Ma J."/>
        </authorList>
    </citation>
    <scope>NUCLEOTIDE SEQUENCE [LARGE SCALE GENOMIC DNA]</scope>
    <source>
        <strain evidence="11">CCUG 48884</strain>
    </source>
</reference>
<evidence type="ECO:0000256" key="3">
    <source>
        <dbReference type="ARBA" id="ARBA00022448"/>
    </source>
</evidence>
<evidence type="ECO:0000256" key="1">
    <source>
        <dbReference type="ARBA" id="ARBA00004651"/>
    </source>
</evidence>
<gene>
    <name evidence="10" type="ORF">ACFQ4M_11435</name>
</gene>
<dbReference type="InterPro" id="IPR007208">
    <property type="entry name" value="MrpF/PhaF-like"/>
</dbReference>
<evidence type="ECO:0000256" key="6">
    <source>
        <dbReference type="ARBA" id="ARBA00022989"/>
    </source>
</evidence>
<name>A0ABW3WHG9_9RHOO</name>
<evidence type="ECO:0000256" key="9">
    <source>
        <dbReference type="SAM" id="Phobius"/>
    </source>
</evidence>
<dbReference type="PANTHER" id="PTHR34702">
    <property type="entry name" value="NA(+)/H(+) ANTIPORTER SUBUNIT F1"/>
    <property type="match status" value="1"/>
</dbReference>
<dbReference type="PANTHER" id="PTHR34702:SF1">
    <property type="entry name" value="NA(+)_H(+) ANTIPORTER SUBUNIT F"/>
    <property type="match status" value="1"/>
</dbReference>
<evidence type="ECO:0000313" key="11">
    <source>
        <dbReference type="Proteomes" id="UP001597158"/>
    </source>
</evidence>
<proteinExistence type="inferred from homology"/>
<feature type="transmembrane region" description="Helical" evidence="9">
    <location>
        <begin position="29"/>
        <end position="50"/>
    </location>
</feature>
<keyword evidence="4" id="KW-1003">Cell membrane</keyword>
<keyword evidence="3" id="KW-0813">Transport</keyword>
<protein>
    <submittedName>
        <fullName evidence="10">Monovalent cation/H+ antiporter complex subunit F</fullName>
    </submittedName>
</protein>
<dbReference type="Proteomes" id="UP001597158">
    <property type="component" value="Unassembled WGS sequence"/>
</dbReference>
<dbReference type="RefSeq" id="WP_386040991.1">
    <property type="nucleotide sequence ID" value="NZ_JBHTMC010000024.1"/>
</dbReference>
<dbReference type="EMBL" id="JBHTMC010000024">
    <property type="protein sequence ID" value="MFD1264198.1"/>
    <property type="molecule type" value="Genomic_DNA"/>
</dbReference>
<keyword evidence="5 9" id="KW-0812">Transmembrane</keyword>
<comment type="caution">
    <text evidence="10">The sequence shown here is derived from an EMBL/GenBank/DDBJ whole genome shotgun (WGS) entry which is preliminary data.</text>
</comment>